<feature type="coiled-coil region" evidence="1">
    <location>
        <begin position="53"/>
        <end position="80"/>
    </location>
</feature>
<organism evidence="3 4">
    <name type="scientific">Neomoorella stamsii</name>
    <dbReference type="NCBI Taxonomy" id="1266720"/>
    <lineage>
        <taxon>Bacteria</taxon>
        <taxon>Bacillati</taxon>
        <taxon>Bacillota</taxon>
        <taxon>Clostridia</taxon>
        <taxon>Neomoorellales</taxon>
        <taxon>Neomoorellaceae</taxon>
        <taxon>Neomoorella</taxon>
    </lineage>
</organism>
<evidence type="ECO:0000256" key="1">
    <source>
        <dbReference type="SAM" id="Coils"/>
    </source>
</evidence>
<keyword evidence="4" id="KW-1185">Reference proteome</keyword>
<evidence type="ECO:0000256" key="2">
    <source>
        <dbReference type="SAM" id="Phobius"/>
    </source>
</evidence>
<gene>
    <name evidence="3" type="ORF">MOST_04440</name>
</gene>
<keyword evidence="2" id="KW-0472">Membrane</keyword>
<dbReference type="RefSeq" id="WP_054936349.1">
    <property type="nucleotide sequence ID" value="NZ_PVXL01000021.1"/>
</dbReference>
<sequence length="130" mass="15044">MSAMPEESLREIAATNEQHHTLASPEFFFLLQRIDKLDETLTKEIKDGDQKLAQEIKESNQRLESRIDKLDLRIDKIDGRIDKVDGRIDKIENRFDKFDNKLTTLNYFAAGALFTLVTGFIGVIVTLFRR</sequence>
<accession>A0A9X7J4N0</accession>
<keyword evidence="1" id="KW-0175">Coiled coil</keyword>
<evidence type="ECO:0000313" key="3">
    <source>
        <dbReference type="EMBL" id="PRR76283.1"/>
    </source>
</evidence>
<name>A0A9X7J4N0_9FIRM</name>
<dbReference type="EMBL" id="PVXL01000021">
    <property type="protein sequence ID" value="PRR76283.1"/>
    <property type="molecule type" value="Genomic_DNA"/>
</dbReference>
<reference evidence="3 4" key="1">
    <citation type="submission" date="2018-03" db="EMBL/GenBank/DDBJ databases">
        <title>Genome sequence of Moorella stamsii DSM 26217.</title>
        <authorList>
            <person name="Poehlein A."/>
            <person name="Daniel R."/>
        </authorList>
    </citation>
    <scope>NUCLEOTIDE SEQUENCE [LARGE SCALE GENOMIC DNA]</scope>
    <source>
        <strain evidence="4">DSM 26217</strain>
    </source>
</reference>
<keyword evidence="2" id="KW-1133">Transmembrane helix</keyword>
<feature type="transmembrane region" description="Helical" evidence="2">
    <location>
        <begin position="107"/>
        <end position="128"/>
    </location>
</feature>
<dbReference type="AlphaFoldDB" id="A0A9X7J4N0"/>
<dbReference type="Gene3D" id="1.20.5.2280">
    <property type="match status" value="1"/>
</dbReference>
<dbReference type="Proteomes" id="UP000239430">
    <property type="component" value="Unassembled WGS sequence"/>
</dbReference>
<proteinExistence type="predicted"/>
<protein>
    <submittedName>
        <fullName evidence="3">Uncharacterized protein</fullName>
    </submittedName>
</protein>
<comment type="caution">
    <text evidence="3">The sequence shown here is derived from an EMBL/GenBank/DDBJ whole genome shotgun (WGS) entry which is preliminary data.</text>
</comment>
<keyword evidence="2" id="KW-0812">Transmembrane</keyword>
<evidence type="ECO:0000313" key="4">
    <source>
        <dbReference type="Proteomes" id="UP000239430"/>
    </source>
</evidence>